<evidence type="ECO:0000313" key="3">
    <source>
        <dbReference type="Proteomes" id="UP000247922"/>
    </source>
</evidence>
<dbReference type="AlphaFoldDB" id="A0A2V3WEJ6"/>
<gene>
    <name evidence="2" type="ORF">DES38_101144</name>
</gene>
<feature type="domain" description="PucR C-terminal helix-turn-helix" evidence="1">
    <location>
        <begin position="233"/>
        <end position="290"/>
    </location>
</feature>
<dbReference type="Gene3D" id="1.10.10.2840">
    <property type="entry name" value="PucR C-terminal helix-turn-helix domain"/>
    <property type="match status" value="1"/>
</dbReference>
<proteinExistence type="predicted"/>
<accession>A0A2V3WEJ6</accession>
<dbReference type="PANTHER" id="PTHR33744">
    <property type="entry name" value="CARBOHYDRATE DIACID REGULATOR"/>
    <property type="match status" value="1"/>
</dbReference>
<evidence type="ECO:0000313" key="2">
    <source>
        <dbReference type="EMBL" id="PXW93063.1"/>
    </source>
</evidence>
<dbReference type="InterPro" id="IPR042070">
    <property type="entry name" value="PucR_C-HTH_sf"/>
</dbReference>
<dbReference type="InterPro" id="IPR009057">
    <property type="entry name" value="Homeodomain-like_sf"/>
</dbReference>
<dbReference type="OrthoDB" id="9792148at2"/>
<evidence type="ECO:0000259" key="1">
    <source>
        <dbReference type="Pfam" id="PF13556"/>
    </source>
</evidence>
<keyword evidence="3" id="KW-1185">Reference proteome</keyword>
<name>A0A2V3WEJ6_9BACI</name>
<dbReference type="Pfam" id="PF13556">
    <property type="entry name" value="HTH_30"/>
    <property type="match status" value="1"/>
</dbReference>
<dbReference type="RefSeq" id="WP_110250161.1">
    <property type="nucleotide sequence ID" value="NZ_QJJR01000001.1"/>
</dbReference>
<dbReference type="SUPFAM" id="SSF46689">
    <property type="entry name" value="Homeodomain-like"/>
    <property type="match status" value="1"/>
</dbReference>
<sequence length="296" mass="34861">MINQLKKIFTSLTTDEHTKNKKDYLWFKTDDHIVFGIQKSELDSKETTLLDLFLTPYNGAYPPVSRREQTWYDWIFEGTDATFKAAPKSYRYIYFSLSQPLSDPEDFRAAIKGLYEEAPAVIWSSEQSGVIIEENRAAEDEQITYDEMVEVFTSDFFIDVHFFIGPYLTDLQQAQVYFQWMETYFDYLSTLQIKPVMTYIRAVPYLLSSFKEDHHAQFLVHAVLKDTIHDDELLRTIQIFLEANSNASLAAKEMYMHRNSLQYRIDKFIERTEVDVKQFEGAVSIYLILLLKRQLD</sequence>
<dbReference type="InterPro" id="IPR025736">
    <property type="entry name" value="PucR_C-HTH_dom"/>
</dbReference>
<dbReference type="Proteomes" id="UP000247922">
    <property type="component" value="Unassembled WGS sequence"/>
</dbReference>
<dbReference type="PANTHER" id="PTHR33744:SF15">
    <property type="entry name" value="CARBOHYDRATE DIACID REGULATOR"/>
    <property type="match status" value="1"/>
</dbReference>
<protein>
    <submittedName>
        <fullName evidence="2">PucR-like helix-turn-helix protein</fullName>
    </submittedName>
</protein>
<reference evidence="2 3" key="1">
    <citation type="submission" date="2018-05" db="EMBL/GenBank/DDBJ databases">
        <title>Genomic Encyclopedia of Type Strains, Phase IV (KMG-IV): sequencing the most valuable type-strain genomes for metagenomic binning, comparative biology and taxonomic classification.</title>
        <authorList>
            <person name="Goeker M."/>
        </authorList>
    </citation>
    <scope>NUCLEOTIDE SEQUENCE [LARGE SCALE GENOMIC DNA]</scope>
    <source>
        <strain evidence="2 3">DSM 22440</strain>
    </source>
</reference>
<organism evidence="2 3">
    <name type="scientific">Streptohalobacillus salinus</name>
    <dbReference type="NCBI Taxonomy" id="621096"/>
    <lineage>
        <taxon>Bacteria</taxon>
        <taxon>Bacillati</taxon>
        <taxon>Bacillota</taxon>
        <taxon>Bacilli</taxon>
        <taxon>Bacillales</taxon>
        <taxon>Bacillaceae</taxon>
        <taxon>Streptohalobacillus</taxon>
    </lineage>
</organism>
<dbReference type="InterPro" id="IPR051448">
    <property type="entry name" value="CdaR-like_regulators"/>
</dbReference>
<comment type="caution">
    <text evidence="2">The sequence shown here is derived from an EMBL/GenBank/DDBJ whole genome shotgun (WGS) entry which is preliminary data.</text>
</comment>
<dbReference type="EMBL" id="QJJR01000001">
    <property type="protein sequence ID" value="PXW93063.1"/>
    <property type="molecule type" value="Genomic_DNA"/>
</dbReference>